<evidence type="ECO:0000256" key="3">
    <source>
        <dbReference type="ARBA" id="ARBA00022816"/>
    </source>
</evidence>
<accession>A0AAV0C5M7</accession>
<feature type="compositionally biased region" description="Polar residues" evidence="9">
    <location>
        <begin position="250"/>
        <end position="259"/>
    </location>
</feature>
<dbReference type="SUPFAM" id="SSF82215">
    <property type="entry name" value="C-terminal autoproteolytic domain of nucleoporin nup98"/>
    <property type="match status" value="1"/>
</dbReference>
<dbReference type="GO" id="GO:0051028">
    <property type="term" value="P:mRNA transport"/>
    <property type="evidence" value="ECO:0007669"/>
    <property type="project" value="UniProtKB-KW"/>
</dbReference>
<dbReference type="GO" id="GO:0034398">
    <property type="term" value="P:telomere tethering at nuclear periphery"/>
    <property type="evidence" value="ECO:0007669"/>
    <property type="project" value="TreeGrafter"/>
</dbReference>
<feature type="region of interest" description="Disordered" evidence="9">
    <location>
        <begin position="183"/>
        <end position="206"/>
    </location>
</feature>
<dbReference type="GO" id="GO:0048573">
    <property type="term" value="P:photoperiodism, flowering"/>
    <property type="evidence" value="ECO:0007669"/>
    <property type="project" value="UniProtKB-ARBA"/>
</dbReference>
<dbReference type="Gene3D" id="3.30.1610.10">
    <property type="entry name" value="Peptidase S59, nucleoporin"/>
    <property type="match status" value="1"/>
</dbReference>
<dbReference type="GO" id="GO:0044614">
    <property type="term" value="C:nuclear pore cytoplasmic filaments"/>
    <property type="evidence" value="ECO:0007669"/>
    <property type="project" value="TreeGrafter"/>
</dbReference>
<dbReference type="GO" id="GO:0006405">
    <property type="term" value="P:RNA export from nucleus"/>
    <property type="evidence" value="ECO:0007669"/>
    <property type="project" value="TreeGrafter"/>
</dbReference>
<evidence type="ECO:0000256" key="5">
    <source>
        <dbReference type="ARBA" id="ARBA00023010"/>
    </source>
</evidence>
<evidence type="ECO:0000259" key="10">
    <source>
        <dbReference type="PROSITE" id="PS51434"/>
    </source>
</evidence>
<dbReference type="InterPro" id="IPR037665">
    <property type="entry name" value="Nucleoporin_S59-like"/>
</dbReference>
<dbReference type="GO" id="GO:0003723">
    <property type="term" value="F:RNA binding"/>
    <property type="evidence" value="ECO:0007669"/>
    <property type="project" value="TreeGrafter"/>
</dbReference>
<keyword evidence="5" id="KW-0811">Translocation</keyword>
<feature type="compositionally biased region" description="Low complexity" evidence="9">
    <location>
        <begin position="575"/>
        <end position="589"/>
    </location>
</feature>
<keyword evidence="6" id="KW-0906">Nuclear pore complex</keyword>
<keyword evidence="2" id="KW-0813">Transport</keyword>
<feature type="compositionally biased region" description="Basic and acidic residues" evidence="9">
    <location>
        <begin position="710"/>
        <end position="726"/>
    </location>
</feature>
<evidence type="ECO:0000313" key="11">
    <source>
        <dbReference type="EMBL" id="CAH9065228.1"/>
    </source>
</evidence>
<evidence type="ECO:0000256" key="9">
    <source>
        <dbReference type="SAM" id="MobiDB-lite"/>
    </source>
</evidence>
<sequence>MSNFCFSPFSSTSLSQTSGSSNLFGTTSSAQSPVSISPSFGVLTQPSSINNFGWGRGNIFGGNSTGVYGTTSAPSQSLPITSTCAALSQTFGSSNLFAGNSTGLFGTTSSAQSPVSISPSFGGVLTQPSSTNNFGWGRGYVFGGNSTGVFGTTSAPSQSLPITSTCPPFSSFQSQPNANSPFPSFHSSNLFSPQTQTQNSGLTPFSSFASKPNANSSFATLQSNPFSTKPKASSPFPSTSSNSHSPFFSVQPNPFSSHNETNKGAWGFSQFPVQPNSNSSFPSVSPNPFSNQPQTTGLNGFKDCSSSQSNSSSPFPAVQPNPFSAHNQRIQSNIGVSGFTQSWNQPNPNSAFPSVSSNPFSIQTLTSGLNGFVNCSSQTNANPSNPFAPQAIPTPTPYSSTKLLDDGNCKSISAMPIYANKSHEELRFEAYQLQRKKDGKGTLPQAEIGGYSLVPPANPTITNSFPAVVSSPFNPQPTFWGPIPPVDAQPVPSNLIPQQKPPFHSSSSSSPLWSLTTPSVSTSVAPGWLTPTSATTQENTFASKFSSPVFDSSNSSLKFASKPTLCWNCNGITSQTSQPTSTEPSTQPSPNQPNPLCIQKTAGELVETPYSTPQALQITSSHPESIISVQYGISSLSVSDKAAPTGRRSSLIVRHSSLSRAKMPTLRYNKDANVSKVPFFTAGEGKSTGGAKMNFVIFPRENPRSWIHPPQKECSESHSPKTSPDMEHTSITLCENGNVMVETFTSASTSSLHIDTCIQDGKSTQVHSAKESQIDTCEAVDNKHDIDVDATMPKLRSKEYYTEPTIEELTAKEKEEPGFCSSVQDFVIGRQGCGSIKFIGKTDVRGLDLDALVKFNHREVMVYMDNDSKKPEVGKGLNKPAEVTLLNLQCVDKKTGKVYRDGPLVDKYKNLLIRKSAEQGAKFVSYDPVEGEWKFKVKHF</sequence>
<evidence type="ECO:0000256" key="8">
    <source>
        <dbReference type="ARBA" id="ARBA00065263"/>
    </source>
</evidence>
<keyword evidence="7" id="KW-0539">Nucleus</keyword>
<dbReference type="GO" id="GO:0000973">
    <property type="term" value="P:post-transcriptional tethering of RNA polymerase II gene DNA at nuclear periphery"/>
    <property type="evidence" value="ECO:0007669"/>
    <property type="project" value="TreeGrafter"/>
</dbReference>
<dbReference type="PANTHER" id="PTHR23198">
    <property type="entry name" value="NUCLEOPORIN"/>
    <property type="match status" value="1"/>
</dbReference>
<feature type="region of interest" description="Disordered" evidence="9">
    <location>
        <begin position="575"/>
        <end position="597"/>
    </location>
</feature>
<keyword evidence="3" id="KW-0509">mRNA transport</keyword>
<dbReference type="GO" id="GO:0006606">
    <property type="term" value="P:protein import into nucleus"/>
    <property type="evidence" value="ECO:0007669"/>
    <property type="project" value="TreeGrafter"/>
</dbReference>
<organism evidence="11 12">
    <name type="scientific">Cuscuta epithymum</name>
    <dbReference type="NCBI Taxonomy" id="186058"/>
    <lineage>
        <taxon>Eukaryota</taxon>
        <taxon>Viridiplantae</taxon>
        <taxon>Streptophyta</taxon>
        <taxon>Embryophyta</taxon>
        <taxon>Tracheophyta</taxon>
        <taxon>Spermatophyta</taxon>
        <taxon>Magnoliopsida</taxon>
        <taxon>eudicotyledons</taxon>
        <taxon>Gunneridae</taxon>
        <taxon>Pentapetalae</taxon>
        <taxon>asterids</taxon>
        <taxon>lamiids</taxon>
        <taxon>Solanales</taxon>
        <taxon>Convolvulaceae</taxon>
        <taxon>Cuscuteae</taxon>
        <taxon>Cuscuta</taxon>
        <taxon>Cuscuta subgen. Cuscuta</taxon>
    </lineage>
</organism>
<feature type="domain" description="Peptidase S59" evidence="10">
    <location>
        <begin position="797"/>
        <end position="940"/>
    </location>
</feature>
<dbReference type="Pfam" id="PF04096">
    <property type="entry name" value="Nucleoporin2"/>
    <property type="match status" value="1"/>
</dbReference>
<gene>
    <name evidence="11" type="ORF">CEPIT_LOCUS2258</name>
</gene>
<feature type="region of interest" description="Disordered" evidence="9">
    <location>
        <begin position="219"/>
        <end position="324"/>
    </location>
</feature>
<keyword evidence="4" id="KW-0653">Protein transport</keyword>
<name>A0AAV0C5M7_9ASTE</name>
<protein>
    <recommendedName>
        <fullName evidence="10">Peptidase S59 domain-containing protein</fullName>
    </recommendedName>
</protein>
<feature type="compositionally biased region" description="Low complexity" evidence="9">
    <location>
        <begin position="271"/>
        <end position="294"/>
    </location>
</feature>
<dbReference type="PANTHER" id="PTHR23198:SF19">
    <property type="entry name" value="NUCLEAR PORE COMPLEX PROTEIN NUP98A-LIKE ISOFORM X1"/>
    <property type="match status" value="1"/>
</dbReference>
<evidence type="ECO:0000256" key="6">
    <source>
        <dbReference type="ARBA" id="ARBA00023132"/>
    </source>
</evidence>
<dbReference type="GO" id="GO:0017056">
    <property type="term" value="F:structural constituent of nuclear pore"/>
    <property type="evidence" value="ECO:0007669"/>
    <property type="project" value="InterPro"/>
</dbReference>
<dbReference type="Proteomes" id="UP001152523">
    <property type="component" value="Unassembled WGS sequence"/>
</dbReference>
<dbReference type="GO" id="GO:0008139">
    <property type="term" value="F:nuclear localization sequence binding"/>
    <property type="evidence" value="ECO:0007669"/>
    <property type="project" value="TreeGrafter"/>
</dbReference>
<comment type="subunit">
    <text evidence="8">Part of the nuclear pore complex (NPC). The NPC has an eight-fold symmetrical structure comprising a central transport channel and two rings, the cytoplasmic and nuclear rings, to which eight filaments are attached. The cytoplasmic filaments have loose ends, while the nuclear filaments are joined in a distal ring, forming a nuclear basket. NPCs are highly dynamic in configuration and composition, and can be devided in 3 subcomplexes, the NUP62 subcomplex, the NUP107-160 subcomplex and the NUP93 subcomplex, containing approximately 30 different nucleoporin proteins.</text>
</comment>
<evidence type="ECO:0000256" key="2">
    <source>
        <dbReference type="ARBA" id="ARBA00022448"/>
    </source>
</evidence>
<dbReference type="InterPro" id="IPR036903">
    <property type="entry name" value="Nup98_auto-Pept-S59_dom_sf"/>
</dbReference>
<comment type="subcellular location">
    <subcellularLocation>
        <location evidence="1">Nucleus</location>
        <location evidence="1">Nuclear pore complex</location>
    </subcellularLocation>
</comment>
<reference evidence="11" key="1">
    <citation type="submission" date="2022-07" db="EMBL/GenBank/DDBJ databases">
        <authorList>
            <person name="Macas J."/>
            <person name="Novak P."/>
            <person name="Neumann P."/>
        </authorList>
    </citation>
    <scope>NUCLEOTIDE SEQUENCE</scope>
</reference>
<dbReference type="EMBL" id="CAMAPF010000011">
    <property type="protein sequence ID" value="CAH9065228.1"/>
    <property type="molecule type" value="Genomic_DNA"/>
</dbReference>
<dbReference type="AlphaFoldDB" id="A0AAV0C5M7"/>
<evidence type="ECO:0000256" key="7">
    <source>
        <dbReference type="ARBA" id="ARBA00023242"/>
    </source>
</evidence>
<feature type="region of interest" description="Disordered" evidence="9">
    <location>
        <begin position="706"/>
        <end position="726"/>
    </location>
</feature>
<dbReference type="FunFam" id="3.30.1610.10:FF:000002">
    <property type="entry name" value="nuclear pore complex protein NUP98A"/>
    <property type="match status" value="1"/>
</dbReference>
<dbReference type="InterPro" id="IPR007230">
    <property type="entry name" value="Nup98_auto-Pept-S59_dom"/>
</dbReference>
<dbReference type="Gene3D" id="1.10.10.2360">
    <property type="match status" value="1"/>
</dbReference>
<keyword evidence="12" id="KW-1185">Reference proteome</keyword>
<feature type="compositionally biased region" description="Low complexity" evidence="9">
    <location>
        <begin position="225"/>
        <end position="249"/>
    </location>
</feature>
<evidence type="ECO:0000313" key="12">
    <source>
        <dbReference type="Proteomes" id="UP001152523"/>
    </source>
</evidence>
<evidence type="ECO:0000256" key="4">
    <source>
        <dbReference type="ARBA" id="ARBA00022927"/>
    </source>
</evidence>
<evidence type="ECO:0000256" key="1">
    <source>
        <dbReference type="ARBA" id="ARBA00004567"/>
    </source>
</evidence>
<comment type="caution">
    <text evidence="11">The sequence shown here is derived from an EMBL/GenBank/DDBJ whole genome shotgun (WGS) entry which is preliminary data.</text>
</comment>
<dbReference type="PROSITE" id="PS51434">
    <property type="entry name" value="NUP_C"/>
    <property type="match status" value="1"/>
</dbReference>
<proteinExistence type="predicted"/>